<feature type="domain" description="D-isomer specific 2-hydroxyacid dehydrogenase catalytic" evidence="5">
    <location>
        <begin position="10"/>
        <end position="314"/>
    </location>
</feature>
<comment type="similarity">
    <text evidence="1 4">Belongs to the D-isomer specific 2-hydroxyacid dehydrogenase family.</text>
</comment>
<accession>A0A4Q2U591</accession>
<sequence length="325" mass="34621">MKHMNNRKKVVVIQRIAQPALDLFSTRDDIEVEVLTDTSVANIAAHVGDADAITIRDAPLPAEALASAHNLKIISRHGVGYDNVPLAFCTERGIPVTIIGDVNAAAVAEHTLFLMLAVAKNGAQFDRAVRNGDFGIRSRKTTVELRGKTLLLIGYGRIGQEFAARARALGLMIAAFDPFVDRTRVPDVRFFDILPAALAEADVVSLHVPLGEKTRNLIDASALARMKPGAILLNAARGGLIDEAALVASLDAGHLHGAGLDVFAREPLPGDDPLISREDIVFSPHCAALTADCLVDMGKATVRNVLAAFDGTLDPTLIVNRSSLP</sequence>
<evidence type="ECO:0000256" key="4">
    <source>
        <dbReference type="RuleBase" id="RU003719"/>
    </source>
</evidence>
<dbReference type="Pfam" id="PF02826">
    <property type="entry name" value="2-Hacid_dh_C"/>
    <property type="match status" value="1"/>
</dbReference>
<reference evidence="7 8" key="1">
    <citation type="submission" date="2018-12" db="EMBL/GenBank/DDBJ databases">
        <authorList>
            <person name="Grouzdev D.S."/>
            <person name="Krutkina M.S."/>
        </authorList>
    </citation>
    <scope>NUCLEOTIDE SEQUENCE [LARGE SCALE GENOMIC DNA]</scope>
    <source>
        <strain evidence="7 8">RmlP026</strain>
    </source>
</reference>
<keyword evidence="8" id="KW-1185">Reference proteome</keyword>
<organism evidence="7 8">
    <name type="scientific">Lichenibacterium minor</name>
    <dbReference type="NCBI Taxonomy" id="2316528"/>
    <lineage>
        <taxon>Bacteria</taxon>
        <taxon>Pseudomonadati</taxon>
        <taxon>Pseudomonadota</taxon>
        <taxon>Alphaproteobacteria</taxon>
        <taxon>Hyphomicrobiales</taxon>
        <taxon>Lichenihabitantaceae</taxon>
        <taxon>Lichenibacterium</taxon>
    </lineage>
</organism>
<dbReference type="EMBL" id="QYBB01000030">
    <property type="protein sequence ID" value="RYC30201.1"/>
    <property type="molecule type" value="Genomic_DNA"/>
</dbReference>
<evidence type="ECO:0000313" key="8">
    <source>
        <dbReference type="Proteomes" id="UP000290759"/>
    </source>
</evidence>
<dbReference type="PANTHER" id="PTHR42789">
    <property type="entry name" value="D-ISOMER SPECIFIC 2-HYDROXYACID DEHYDROGENASE FAMILY PROTEIN (AFU_ORTHOLOGUE AFUA_6G10090)"/>
    <property type="match status" value="1"/>
</dbReference>
<dbReference type="CDD" id="cd12173">
    <property type="entry name" value="PGDH_4"/>
    <property type="match status" value="1"/>
</dbReference>
<dbReference type="InterPro" id="IPR050857">
    <property type="entry name" value="D-2-hydroxyacid_DH"/>
</dbReference>
<keyword evidence="2 4" id="KW-0560">Oxidoreductase</keyword>
<dbReference type="InterPro" id="IPR006140">
    <property type="entry name" value="D-isomer_DH_NAD-bd"/>
</dbReference>
<dbReference type="Pfam" id="PF00389">
    <property type="entry name" value="2-Hacid_dh"/>
    <property type="match status" value="1"/>
</dbReference>
<dbReference type="PANTHER" id="PTHR42789:SF1">
    <property type="entry name" value="D-ISOMER SPECIFIC 2-HYDROXYACID DEHYDROGENASE FAMILY PROTEIN (AFU_ORTHOLOGUE AFUA_6G10090)"/>
    <property type="match status" value="1"/>
</dbReference>
<evidence type="ECO:0000256" key="3">
    <source>
        <dbReference type="ARBA" id="ARBA00023027"/>
    </source>
</evidence>
<dbReference type="GO" id="GO:0016616">
    <property type="term" value="F:oxidoreductase activity, acting on the CH-OH group of donors, NAD or NADP as acceptor"/>
    <property type="evidence" value="ECO:0007669"/>
    <property type="project" value="InterPro"/>
</dbReference>
<name>A0A4Q2U591_9HYPH</name>
<dbReference type="InterPro" id="IPR006139">
    <property type="entry name" value="D-isomer_2_OHA_DH_cat_dom"/>
</dbReference>
<reference evidence="7 8" key="2">
    <citation type="submission" date="2019-02" db="EMBL/GenBank/DDBJ databases">
        <title>'Lichenibacterium ramalinii' gen. nov. sp. nov., 'Lichenibacterium minor' gen. nov. sp. nov.</title>
        <authorList>
            <person name="Pankratov T."/>
        </authorList>
    </citation>
    <scope>NUCLEOTIDE SEQUENCE [LARGE SCALE GENOMIC DNA]</scope>
    <source>
        <strain evidence="7 8">RmlP026</strain>
    </source>
</reference>
<evidence type="ECO:0000259" key="6">
    <source>
        <dbReference type="Pfam" id="PF02826"/>
    </source>
</evidence>
<evidence type="ECO:0000313" key="7">
    <source>
        <dbReference type="EMBL" id="RYC30201.1"/>
    </source>
</evidence>
<dbReference type="Proteomes" id="UP000290759">
    <property type="component" value="Unassembled WGS sequence"/>
</dbReference>
<dbReference type="SUPFAM" id="SSF52283">
    <property type="entry name" value="Formate/glycerate dehydrogenase catalytic domain-like"/>
    <property type="match status" value="1"/>
</dbReference>
<dbReference type="SUPFAM" id="SSF51735">
    <property type="entry name" value="NAD(P)-binding Rossmann-fold domains"/>
    <property type="match status" value="1"/>
</dbReference>
<proteinExistence type="inferred from homology"/>
<dbReference type="GO" id="GO:0051287">
    <property type="term" value="F:NAD binding"/>
    <property type="evidence" value="ECO:0007669"/>
    <property type="project" value="InterPro"/>
</dbReference>
<dbReference type="InterPro" id="IPR029753">
    <property type="entry name" value="D-isomer_DH_CS"/>
</dbReference>
<keyword evidence="3" id="KW-0520">NAD</keyword>
<protein>
    <submittedName>
        <fullName evidence="7">Hydroxyacid dehydrogenase</fullName>
    </submittedName>
</protein>
<gene>
    <name evidence="7" type="ORF">D3273_20220</name>
</gene>
<dbReference type="Gene3D" id="3.40.50.720">
    <property type="entry name" value="NAD(P)-binding Rossmann-like Domain"/>
    <property type="match status" value="2"/>
</dbReference>
<dbReference type="PROSITE" id="PS00671">
    <property type="entry name" value="D_2_HYDROXYACID_DH_3"/>
    <property type="match status" value="1"/>
</dbReference>
<dbReference type="OrthoDB" id="9793626at2"/>
<evidence type="ECO:0000256" key="2">
    <source>
        <dbReference type="ARBA" id="ARBA00023002"/>
    </source>
</evidence>
<dbReference type="InterPro" id="IPR036291">
    <property type="entry name" value="NAD(P)-bd_dom_sf"/>
</dbReference>
<evidence type="ECO:0000259" key="5">
    <source>
        <dbReference type="Pfam" id="PF00389"/>
    </source>
</evidence>
<dbReference type="PROSITE" id="PS00670">
    <property type="entry name" value="D_2_HYDROXYACID_DH_2"/>
    <property type="match status" value="1"/>
</dbReference>
<comment type="caution">
    <text evidence="7">The sequence shown here is derived from an EMBL/GenBank/DDBJ whole genome shotgun (WGS) entry which is preliminary data.</text>
</comment>
<evidence type="ECO:0000256" key="1">
    <source>
        <dbReference type="ARBA" id="ARBA00005854"/>
    </source>
</evidence>
<feature type="domain" description="D-isomer specific 2-hydroxyacid dehydrogenase NAD-binding" evidence="6">
    <location>
        <begin position="113"/>
        <end position="287"/>
    </location>
</feature>
<dbReference type="AlphaFoldDB" id="A0A4Q2U591"/>